<reference evidence="2 3" key="1">
    <citation type="submission" date="2021-06" db="EMBL/GenBank/DDBJ databases">
        <title>A haploid diamondback moth (Plutella xylostella L.) genome assembly resolves 31 chromosomes and identifies a diamide resistance mutation.</title>
        <authorList>
            <person name="Ward C.M."/>
            <person name="Perry K.D."/>
            <person name="Baker G."/>
            <person name="Powis K."/>
            <person name="Heckel D.G."/>
            <person name="Baxter S.W."/>
        </authorList>
    </citation>
    <scope>NUCLEOTIDE SEQUENCE [LARGE SCALE GENOMIC DNA]</scope>
    <source>
        <strain evidence="2 3">LV</strain>
        <tissue evidence="2">Single pupa</tissue>
    </source>
</reference>
<sequence length="108" mass="12061">MAPHEEMDVIIVLAQNNPPAPAPAPRRPRPRPRRRIMNSNHFICRTKNYATPALHQDCTANYSLIRSSGVECLHNDGDLASDVICQTTQPIIFSYQQLPGQQNIRGGT</sequence>
<proteinExistence type="predicted"/>
<organism evidence="2 3">
    <name type="scientific">Plutella xylostella</name>
    <name type="common">Diamondback moth</name>
    <name type="synonym">Plutella maculipennis</name>
    <dbReference type="NCBI Taxonomy" id="51655"/>
    <lineage>
        <taxon>Eukaryota</taxon>
        <taxon>Metazoa</taxon>
        <taxon>Ecdysozoa</taxon>
        <taxon>Arthropoda</taxon>
        <taxon>Hexapoda</taxon>
        <taxon>Insecta</taxon>
        <taxon>Pterygota</taxon>
        <taxon>Neoptera</taxon>
        <taxon>Endopterygota</taxon>
        <taxon>Lepidoptera</taxon>
        <taxon>Glossata</taxon>
        <taxon>Ditrysia</taxon>
        <taxon>Yponomeutoidea</taxon>
        <taxon>Plutellidae</taxon>
        <taxon>Plutella</taxon>
    </lineage>
</organism>
<keyword evidence="3" id="KW-1185">Reference proteome</keyword>
<gene>
    <name evidence="2" type="ORF">JYU34_019068</name>
</gene>
<evidence type="ECO:0000256" key="1">
    <source>
        <dbReference type="SAM" id="MobiDB-lite"/>
    </source>
</evidence>
<comment type="caution">
    <text evidence="2">The sequence shown here is derived from an EMBL/GenBank/DDBJ whole genome shotgun (WGS) entry which is preliminary data.</text>
</comment>
<evidence type="ECO:0000313" key="3">
    <source>
        <dbReference type="Proteomes" id="UP000823941"/>
    </source>
</evidence>
<accession>A0ABQ7PZX6</accession>
<name>A0ABQ7PZX6_PLUXY</name>
<dbReference type="Proteomes" id="UP000823941">
    <property type="component" value="Chromosome 25"/>
</dbReference>
<evidence type="ECO:0000313" key="2">
    <source>
        <dbReference type="EMBL" id="KAG7298248.1"/>
    </source>
</evidence>
<protein>
    <submittedName>
        <fullName evidence="2">Uncharacterized protein</fullName>
    </submittedName>
</protein>
<feature type="region of interest" description="Disordered" evidence="1">
    <location>
        <begin position="15"/>
        <end position="34"/>
    </location>
</feature>
<dbReference type="EMBL" id="JAHIBW010000025">
    <property type="protein sequence ID" value="KAG7298248.1"/>
    <property type="molecule type" value="Genomic_DNA"/>
</dbReference>